<accession>A0A6I4LWA5</accession>
<name>A0A6I4LWA5_9SPHN</name>
<keyword evidence="3" id="KW-1185">Reference proteome</keyword>
<dbReference type="SUPFAM" id="SSF141371">
    <property type="entry name" value="PilZ domain-like"/>
    <property type="match status" value="1"/>
</dbReference>
<dbReference type="OrthoDB" id="7391081at2"/>
<sequence>MNDLLKIDNPATAKRGNNRDSLLLKAVLRFNGVVDDREVRIRNLSAGGLMAEAPMRVARGEPVEIHLRSIGWISGHVAWVTDGRIGIAFDHPINPKDARKPVGNGDLEMPDYLKKLNNPAAPGKMRRV</sequence>
<gene>
    <name evidence="2" type="ORF">EUU23_05505</name>
</gene>
<evidence type="ECO:0000313" key="2">
    <source>
        <dbReference type="EMBL" id="MVZ97159.1"/>
    </source>
</evidence>
<dbReference type="AlphaFoldDB" id="A0A6I4LWA5"/>
<dbReference type="Pfam" id="PF07238">
    <property type="entry name" value="PilZ"/>
    <property type="match status" value="1"/>
</dbReference>
<proteinExistence type="predicted"/>
<dbReference type="RefSeq" id="WP_160353058.1">
    <property type="nucleotide sequence ID" value="NZ_SDWJ01000001.1"/>
</dbReference>
<protein>
    <submittedName>
        <fullName evidence="2">PilZ domain-containing protein</fullName>
    </submittedName>
</protein>
<reference evidence="2 3" key="1">
    <citation type="submission" date="2019-01" db="EMBL/GenBank/DDBJ databases">
        <title>Sphingorhabdus lacus sp.nov., isolated from an oligotrophic freshwater lake.</title>
        <authorList>
            <person name="Park M."/>
        </authorList>
    </citation>
    <scope>NUCLEOTIDE SEQUENCE [LARGE SCALE GENOMIC DNA]</scope>
    <source>
        <strain evidence="2 3">IMCC26285</strain>
    </source>
</reference>
<dbReference type="EMBL" id="SDWJ01000001">
    <property type="protein sequence ID" value="MVZ97159.1"/>
    <property type="molecule type" value="Genomic_DNA"/>
</dbReference>
<dbReference type="GO" id="GO:0035438">
    <property type="term" value="F:cyclic-di-GMP binding"/>
    <property type="evidence" value="ECO:0007669"/>
    <property type="project" value="InterPro"/>
</dbReference>
<dbReference type="InterPro" id="IPR009875">
    <property type="entry name" value="PilZ_domain"/>
</dbReference>
<evidence type="ECO:0000259" key="1">
    <source>
        <dbReference type="Pfam" id="PF07238"/>
    </source>
</evidence>
<evidence type="ECO:0000313" key="3">
    <source>
        <dbReference type="Proteomes" id="UP000471147"/>
    </source>
</evidence>
<dbReference type="Proteomes" id="UP000471147">
    <property type="component" value="Unassembled WGS sequence"/>
</dbReference>
<feature type="domain" description="PilZ" evidence="1">
    <location>
        <begin position="28"/>
        <end position="98"/>
    </location>
</feature>
<organism evidence="2 3">
    <name type="scientific">Sphingorhabdus profundilacus</name>
    <dbReference type="NCBI Taxonomy" id="2509718"/>
    <lineage>
        <taxon>Bacteria</taxon>
        <taxon>Pseudomonadati</taxon>
        <taxon>Pseudomonadota</taxon>
        <taxon>Alphaproteobacteria</taxon>
        <taxon>Sphingomonadales</taxon>
        <taxon>Sphingomonadaceae</taxon>
        <taxon>Sphingorhabdus</taxon>
    </lineage>
</organism>
<comment type="caution">
    <text evidence="2">The sequence shown here is derived from an EMBL/GenBank/DDBJ whole genome shotgun (WGS) entry which is preliminary data.</text>
</comment>